<reference evidence="7 8" key="1">
    <citation type="submission" date="2022-05" db="EMBL/GenBank/DDBJ databases">
        <authorList>
            <consortium name="Genoscope - CEA"/>
            <person name="William W."/>
        </authorList>
    </citation>
    <scope>NUCLEOTIDE SEQUENCE [LARGE SCALE GENOMIC DNA]</scope>
</reference>
<dbReference type="InterPro" id="IPR021893">
    <property type="entry name" value="ZMYM2-like_C"/>
</dbReference>
<evidence type="ECO:0008006" key="9">
    <source>
        <dbReference type="Google" id="ProtNLM"/>
    </source>
</evidence>
<evidence type="ECO:0000256" key="4">
    <source>
        <dbReference type="ARBA" id="ARBA00023172"/>
    </source>
</evidence>
<evidence type="ECO:0000256" key="2">
    <source>
        <dbReference type="ARBA" id="ARBA00022553"/>
    </source>
</evidence>
<keyword evidence="8" id="KW-1185">Reference proteome</keyword>
<evidence type="ECO:0000256" key="1">
    <source>
        <dbReference type="ARBA" id="ARBA00022499"/>
    </source>
</evidence>
<evidence type="ECO:0000313" key="8">
    <source>
        <dbReference type="Proteomes" id="UP001159427"/>
    </source>
</evidence>
<dbReference type="Proteomes" id="UP001159427">
    <property type="component" value="Unassembled WGS sequence"/>
</dbReference>
<dbReference type="Pfam" id="PF12012">
    <property type="entry name" value="DUF3504"/>
    <property type="match status" value="1"/>
</dbReference>
<dbReference type="Pfam" id="PF25561">
    <property type="entry name" value="QRICH1"/>
    <property type="match status" value="1"/>
</dbReference>
<keyword evidence="2" id="KW-0597">Phosphoprotein</keyword>
<evidence type="ECO:0000259" key="6">
    <source>
        <dbReference type="Pfam" id="PF25561"/>
    </source>
</evidence>
<protein>
    <recommendedName>
        <fullName evidence="9">Zinc finger MYM-type 2-like</fullName>
    </recommendedName>
</protein>
<accession>A0ABN8LHJ6</accession>
<feature type="domain" description="ZMYM2-like/QRICH1 C-terminal" evidence="5">
    <location>
        <begin position="141"/>
        <end position="288"/>
    </location>
</feature>
<sequence length="432" mass="49161">MNEKRFVDHDTSVEDYVESLENRNTKEKTKRDVKLVETFLRNEKNDEREVQDIEPAELNKHLAEFIRSVRRKDGEDYEPSSLRCLVSSIERHLKKNNYTKSIINDKEFELFRKCLQAKQKELKKAGRGNKDKAAVAITDEEVDILHENNLLGVCSAESLLNTVWLNNTIHFGMRGCQEHRDLCWGDVKLCKDAQGNDYLVYNERQTKTRSGVDASNVRKVSPKMFSTGDERDPVVAYKIYREKRPENMMADDSPFYLGINHTKTDGSKKHWFKSAPMGVNKLNTLMKTMASKANINNERLTNHSARKHMIQKLNDSEIPPTHIMQLSGHKNVQSITNYSSLNLNQQKNISGILSRASSQTQATTATNETAAASTCTSKTPMSFFDGAVISGGQFTISINALTTSPTIQTRSSVTETTEKRWKRIRIEESDSD</sequence>
<dbReference type="Gene3D" id="1.10.443.10">
    <property type="entry name" value="Intergrase catalytic core"/>
    <property type="match status" value="1"/>
</dbReference>
<dbReference type="PANTHER" id="PTHR46963">
    <property type="entry name" value="SIMILAR TO RIKEN CDNA E130308A19"/>
    <property type="match status" value="1"/>
</dbReference>
<keyword evidence="1" id="KW-1017">Isopeptide bond</keyword>
<evidence type="ECO:0000256" key="3">
    <source>
        <dbReference type="ARBA" id="ARBA00022843"/>
    </source>
</evidence>
<keyword evidence="3" id="KW-0832">Ubl conjugation</keyword>
<keyword evidence="4" id="KW-0233">DNA recombination</keyword>
<dbReference type="InterPro" id="IPR057926">
    <property type="entry name" value="QRICH1_dom"/>
</dbReference>
<gene>
    <name evidence="7" type="ORF">PEVE_00030396</name>
</gene>
<feature type="domain" description="QRICH1-like" evidence="6">
    <location>
        <begin position="13"/>
        <end position="117"/>
    </location>
</feature>
<dbReference type="InterPro" id="IPR013762">
    <property type="entry name" value="Integrase-like_cat_sf"/>
</dbReference>
<proteinExistence type="predicted"/>
<name>A0ABN8LHJ6_9CNID</name>
<evidence type="ECO:0000259" key="5">
    <source>
        <dbReference type="Pfam" id="PF12012"/>
    </source>
</evidence>
<dbReference type="InterPro" id="IPR011010">
    <property type="entry name" value="DNA_brk_join_enz"/>
</dbReference>
<dbReference type="PANTHER" id="PTHR46963:SF4">
    <property type="entry name" value="HYPOTHETICAL PROTEIN MGC115716"/>
    <property type="match status" value="1"/>
</dbReference>
<dbReference type="InterPro" id="IPR042838">
    <property type="entry name" value="KIAA1958"/>
</dbReference>
<comment type="caution">
    <text evidence="7">The sequence shown here is derived from an EMBL/GenBank/DDBJ whole genome shotgun (WGS) entry which is preliminary data.</text>
</comment>
<dbReference type="EMBL" id="CALNXI010000043">
    <property type="protein sequence ID" value="CAH3016564.1"/>
    <property type="molecule type" value="Genomic_DNA"/>
</dbReference>
<dbReference type="SUPFAM" id="SSF56349">
    <property type="entry name" value="DNA breaking-rejoining enzymes"/>
    <property type="match status" value="1"/>
</dbReference>
<organism evidence="7 8">
    <name type="scientific">Porites evermanni</name>
    <dbReference type="NCBI Taxonomy" id="104178"/>
    <lineage>
        <taxon>Eukaryota</taxon>
        <taxon>Metazoa</taxon>
        <taxon>Cnidaria</taxon>
        <taxon>Anthozoa</taxon>
        <taxon>Hexacorallia</taxon>
        <taxon>Scleractinia</taxon>
        <taxon>Fungiina</taxon>
        <taxon>Poritidae</taxon>
        <taxon>Porites</taxon>
    </lineage>
</organism>
<evidence type="ECO:0000313" key="7">
    <source>
        <dbReference type="EMBL" id="CAH3016564.1"/>
    </source>
</evidence>